<dbReference type="Gene3D" id="3.20.20.370">
    <property type="entry name" value="Glycoside hydrolase/deacetylase"/>
    <property type="match status" value="1"/>
</dbReference>
<organism evidence="2 3">
    <name type="scientific">Actinomadura darangshiensis</name>
    <dbReference type="NCBI Taxonomy" id="705336"/>
    <lineage>
        <taxon>Bacteria</taxon>
        <taxon>Bacillati</taxon>
        <taxon>Actinomycetota</taxon>
        <taxon>Actinomycetes</taxon>
        <taxon>Streptosporangiales</taxon>
        <taxon>Thermomonosporaceae</taxon>
        <taxon>Actinomadura</taxon>
    </lineage>
</organism>
<feature type="region of interest" description="Disordered" evidence="1">
    <location>
        <begin position="1"/>
        <end position="25"/>
    </location>
</feature>
<dbReference type="InterPro" id="IPR011330">
    <property type="entry name" value="Glyco_hydro/deAcase_b/a-brl"/>
</dbReference>
<accession>A0A4R5B6Y3</accession>
<gene>
    <name evidence="2" type="ORF">E1293_19415</name>
</gene>
<dbReference type="AlphaFoldDB" id="A0A4R5B6Y3"/>
<reference evidence="2 3" key="1">
    <citation type="submission" date="2019-03" db="EMBL/GenBank/DDBJ databases">
        <title>Draft genome sequences of novel Actinobacteria.</title>
        <authorList>
            <person name="Sahin N."/>
            <person name="Ay H."/>
            <person name="Saygin H."/>
        </authorList>
    </citation>
    <scope>NUCLEOTIDE SEQUENCE [LARGE SCALE GENOMIC DNA]</scope>
    <source>
        <strain evidence="2 3">DSM 45941</strain>
    </source>
</reference>
<sequence>MGRGLRAADGPLPGHRRRHRRTAAHGAGRVRPFPFVVSIHDVAPSTAGPTARWLADLDERGAPCTLLVIPGPFGGGPALPEDDDLAASLRAAAGRGHELALHGYLHAGVPGGPRWRAGVNRMLVRGAGEFWSLPESEAVRRLEAGRGLLAEAGIRVTGFTPPGWLASPGTRTALATLGFAYWTSHLGVHALPGGPFRRMPALSHRPGGAGERAGARLMTGAVRVFARTRTPFRLALHPADLARPGLRRAALAAVDAALAAGGRPVTYESLVSG</sequence>
<feature type="compositionally biased region" description="Basic residues" evidence="1">
    <location>
        <begin position="14"/>
        <end position="23"/>
    </location>
</feature>
<protein>
    <submittedName>
        <fullName evidence="2">DUF2334 domain-containing protein</fullName>
    </submittedName>
</protein>
<evidence type="ECO:0000313" key="3">
    <source>
        <dbReference type="Proteomes" id="UP000295578"/>
    </source>
</evidence>
<dbReference type="InterPro" id="IPR018763">
    <property type="entry name" value="DUF2334"/>
</dbReference>
<dbReference type="OrthoDB" id="9763050at2"/>
<dbReference type="EMBL" id="SMKY01000082">
    <property type="protein sequence ID" value="TDD81105.1"/>
    <property type="molecule type" value="Genomic_DNA"/>
</dbReference>
<evidence type="ECO:0000256" key="1">
    <source>
        <dbReference type="SAM" id="MobiDB-lite"/>
    </source>
</evidence>
<dbReference type="GO" id="GO:0005975">
    <property type="term" value="P:carbohydrate metabolic process"/>
    <property type="evidence" value="ECO:0007669"/>
    <property type="project" value="InterPro"/>
</dbReference>
<evidence type="ECO:0000313" key="2">
    <source>
        <dbReference type="EMBL" id="TDD81105.1"/>
    </source>
</evidence>
<comment type="caution">
    <text evidence="2">The sequence shown here is derived from an EMBL/GenBank/DDBJ whole genome shotgun (WGS) entry which is preliminary data.</text>
</comment>
<dbReference type="CDD" id="cd11374">
    <property type="entry name" value="CE4_u10"/>
    <property type="match status" value="1"/>
</dbReference>
<name>A0A4R5B6Y3_9ACTN</name>
<dbReference type="Proteomes" id="UP000295578">
    <property type="component" value="Unassembled WGS sequence"/>
</dbReference>
<keyword evidence="3" id="KW-1185">Reference proteome</keyword>
<proteinExistence type="predicted"/>
<dbReference type="Pfam" id="PF10096">
    <property type="entry name" value="DUF2334"/>
    <property type="match status" value="1"/>
</dbReference>
<dbReference type="SUPFAM" id="SSF88713">
    <property type="entry name" value="Glycoside hydrolase/deacetylase"/>
    <property type="match status" value="1"/>
</dbReference>